<dbReference type="GO" id="GO:0009289">
    <property type="term" value="C:pilus"/>
    <property type="evidence" value="ECO:0007669"/>
    <property type="project" value="UniProtKB-SubCell"/>
</dbReference>
<name>A0A564J7Y1_9ENTR</name>
<gene>
    <name evidence="9" type="primary">ecpA_4</name>
    <name evidence="9" type="ORF">SB6408_04410</name>
</gene>
<dbReference type="RefSeq" id="WP_142462399.1">
    <property type="nucleotide sequence ID" value="NZ_CABGHF010000008.1"/>
</dbReference>
<dbReference type="Gene3D" id="2.60.40.3290">
    <property type="entry name" value="Fimbrial protein EcpA"/>
    <property type="match status" value="1"/>
</dbReference>
<evidence type="ECO:0000313" key="9">
    <source>
        <dbReference type="EMBL" id="VUS52437.1"/>
    </source>
</evidence>
<keyword evidence="5" id="KW-0281">Fimbrium</keyword>
<evidence type="ECO:0000256" key="6">
    <source>
        <dbReference type="ARBA" id="ARBA00026091"/>
    </source>
</evidence>
<dbReference type="Proteomes" id="UP000318370">
    <property type="component" value="Unassembled WGS sequence"/>
</dbReference>
<evidence type="ECO:0000313" key="10">
    <source>
        <dbReference type="Proteomes" id="UP000318370"/>
    </source>
</evidence>
<dbReference type="Pfam" id="PF16449">
    <property type="entry name" value="MatB"/>
    <property type="match status" value="1"/>
</dbReference>
<evidence type="ECO:0000256" key="7">
    <source>
        <dbReference type="ARBA" id="ARBA00031192"/>
    </source>
</evidence>
<evidence type="ECO:0000256" key="5">
    <source>
        <dbReference type="ARBA" id="ARBA00023263"/>
    </source>
</evidence>
<reference evidence="9 10" key="1">
    <citation type="submission" date="2019-07" db="EMBL/GenBank/DDBJ databases">
        <authorList>
            <person name="Brisse S."/>
            <person name="Rodrigues C."/>
            <person name="Thorpe H."/>
        </authorList>
    </citation>
    <scope>NUCLEOTIDE SEQUENCE [LARGE SCALE GENOMIC DNA]</scope>
    <source>
        <strain evidence="9">SB6408</strain>
    </source>
</reference>
<accession>A0A564J7Y1</accession>
<evidence type="ECO:0000256" key="8">
    <source>
        <dbReference type="SAM" id="SignalP"/>
    </source>
</evidence>
<protein>
    <recommendedName>
        <fullName evidence="3">Common pilus major fimbrillin subunit EcpA</fullName>
    </recommendedName>
    <alternativeName>
        <fullName evidence="7">MatB fimbrillin</fullName>
    </alternativeName>
</protein>
<evidence type="ECO:0000256" key="1">
    <source>
        <dbReference type="ARBA" id="ARBA00004561"/>
    </source>
</evidence>
<comment type="subunit">
    <text evidence="6">Self-associates. Forms filaments. Interacts with EcpD.</text>
</comment>
<organism evidence="9 10">
    <name type="scientific">Klebsiella spallanzanii</name>
    <dbReference type="NCBI Taxonomy" id="2587528"/>
    <lineage>
        <taxon>Bacteria</taxon>
        <taxon>Pseudomonadati</taxon>
        <taxon>Pseudomonadota</taxon>
        <taxon>Gammaproteobacteria</taxon>
        <taxon>Enterobacterales</taxon>
        <taxon>Enterobacteriaceae</taxon>
        <taxon>Klebsiella/Raoultella group</taxon>
        <taxon>Klebsiella</taxon>
    </lineage>
</organism>
<feature type="signal peptide" evidence="8">
    <location>
        <begin position="1"/>
        <end position="21"/>
    </location>
</feature>
<feature type="chain" id="PRO_5022090283" description="Common pilus major fimbrillin subunit EcpA" evidence="8">
    <location>
        <begin position="22"/>
        <end position="195"/>
    </location>
</feature>
<keyword evidence="4 8" id="KW-0732">Signal</keyword>
<dbReference type="EMBL" id="CABGHF010000008">
    <property type="protein sequence ID" value="VUS52437.1"/>
    <property type="molecule type" value="Genomic_DNA"/>
</dbReference>
<dbReference type="InterPro" id="IPR038478">
    <property type="entry name" value="Fimbrillin_EcpA_sf"/>
</dbReference>
<sequence>MKKSLLAACATSILFCSGAMAADVEASATASWDASATKDTTSLLVVTPLRSVSFEYAEGLKAFNSQDGAFDITIQGQENASDFVLTSQLVTNTLNRAADGSTLEVGVAWNGEKLSKTAPVTMIDISNKVINTSSGLESLAAGYDNNVDRTSTQSAFLFTVDSATSDGSTATPFASLADGYWNGDVKVQFTAEWTL</sequence>
<evidence type="ECO:0000256" key="4">
    <source>
        <dbReference type="ARBA" id="ARBA00022729"/>
    </source>
</evidence>
<comment type="similarity">
    <text evidence="2">Belongs to the EcpA/MatB fimbrillin family.</text>
</comment>
<comment type="subcellular location">
    <subcellularLocation>
        <location evidence="1">Fimbrium</location>
    </subcellularLocation>
</comment>
<dbReference type="InterPro" id="IPR016514">
    <property type="entry name" value="EcpA"/>
</dbReference>
<dbReference type="AlphaFoldDB" id="A0A564J7Y1"/>
<evidence type="ECO:0000256" key="2">
    <source>
        <dbReference type="ARBA" id="ARBA00007305"/>
    </source>
</evidence>
<proteinExistence type="inferred from homology"/>
<evidence type="ECO:0000256" key="3">
    <source>
        <dbReference type="ARBA" id="ARBA00014507"/>
    </source>
</evidence>